<dbReference type="GO" id="GO:0048038">
    <property type="term" value="F:quinone binding"/>
    <property type="evidence" value="ECO:0007669"/>
    <property type="project" value="UniProtKB-KW"/>
</dbReference>
<dbReference type="NCBIfam" id="TIGR01770">
    <property type="entry name" value="NDH_I_N"/>
    <property type="match status" value="1"/>
</dbReference>
<comment type="catalytic activity">
    <reaction evidence="5">
        <text>a quinone + NADH + 5 H(+)(in) = a quinol + NAD(+) + 4 H(+)(out)</text>
        <dbReference type="Rhea" id="RHEA:57888"/>
        <dbReference type="ChEBI" id="CHEBI:15378"/>
        <dbReference type="ChEBI" id="CHEBI:24646"/>
        <dbReference type="ChEBI" id="CHEBI:57540"/>
        <dbReference type="ChEBI" id="CHEBI:57945"/>
        <dbReference type="ChEBI" id="CHEBI:132124"/>
    </reaction>
</comment>
<evidence type="ECO:0000313" key="8">
    <source>
        <dbReference type="EMBL" id="SFI03357.1"/>
    </source>
</evidence>
<evidence type="ECO:0000259" key="7">
    <source>
        <dbReference type="Pfam" id="PF00361"/>
    </source>
</evidence>
<gene>
    <name evidence="5" type="primary">nuoN</name>
    <name evidence="8" type="ORF">SAMN04487959_11530</name>
</gene>
<dbReference type="EMBL" id="FOPY01000015">
    <property type="protein sequence ID" value="SFI03357.1"/>
    <property type="molecule type" value="Genomic_DNA"/>
</dbReference>
<dbReference type="HAMAP" id="MF_00445">
    <property type="entry name" value="NDH1_NuoN_1"/>
    <property type="match status" value="1"/>
</dbReference>
<dbReference type="RefSeq" id="WP_092849039.1">
    <property type="nucleotide sequence ID" value="NZ_FOPY01000015.1"/>
</dbReference>
<evidence type="ECO:0000256" key="1">
    <source>
        <dbReference type="ARBA" id="ARBA00004127"/>
    </source>
</evidence>
<feature type="transmembrane region" description="Helical" evidence="5">
    <location>
        <begin position="6"/>
        <end position="26"/>
    </location>
</feature>
<dbReference type="GO" id="GO:0005886">
    <property type="term" value="C:plasma membrane"/>
    <property type="evidence" value="ECO:0007669"/>
    <property type="project" value="UniProtKB-SubCell"/>
</dbReference>
<feature type="transmembrane region" description="Helical" evidence="5">
    <location>
        <begin position="317"/>
        <end position="339"/>
    </location>
</feature>
<dbReference type="GO" id="GO:0008137">
    <property type="term" value="F:NADH dehydrogenase (ubiquinone) activity"/>
    <property type="evidence" value="ECO:0007669"/>
    <property type="project" value="InterPro"/>
</dbReference>
<feature type="domain" description="NADH:quinone oxidoreductase/Mrp antiporter transmembrane" evidence="7">
    <location>
        <begin position="119"/>
        <end position="410"/>
    </location>
</feature>
<dbReference type="GO" id="GO:0042773">
    <property type="term" value="P:ATP synthesis coupled electron transport"/>
    <property type="evidence" value="ECO:0007669"/>
    <property type="project" value="InterPro"/>
</dbReference>
<dbReference type="PRINTS" id="PR01436">
    <property type="entry name" value="NADHDHGNASE2"/>
</dbReference>
<evidence type="ECO:0000256" key="2">
    <source>
        <dbReference type="ARBA" id="ARBA00022692"/>
    </source>
</evidence>
<feature type="transmembrane region" description="Helical" evidence="5">
    <location>
        <begin position="395"/>
        <end position="418"/>
    </location>
</feature>
<feature type="transmembrane region" description="Helical" evidence="5">
    <location>
        <begin position="71"/>
        <end position="90"/>
    </location>
</feature>
<evidence type="ECO:0000256" key="5">
    <source>
        <dbReference type="HAMAP-Rule" id="MF_00445"/>
    </source>
</evidence>
<dbReference type="GO" id="GO:0012505">
    <property type="term" value="C:endomembrane system"/>
    <property type="evidence" value="ECO:0007669"/>
    <property type="project" value="UniProtKB-SubCell"/>
</dbReference>
<keyword evidence="9" id="KW-1185">Reference proteome</keyword>
<dbReference type="Proteomes" id="UP000199040">
    <property type="component" value="Unassembled WGS sequence"/>
</dbReference>
<dbReference type="Pfam" id="PF00361">
    <property type="entry name" value="Proton_antipo_M"/>
    <property type="match status" value="1"/>
</dbReference>
<protein>
    <recommendedName>
        <fullName evidence="5">NADH-quinone oxidoreductase subunit N</fullName>
        <ecNumber evidence="5">7.1.1.-</ecNumber>
    </recommendedName>
    <alternativeName>
        <fullName evidence="5">NADH dehydrogenase I subunit N</fullName>
    </alternativeName>
    <alternativeName>
        <fullName evidence="5">NDH-1 subunit N</fullName>
    </alternativeName>
</protein>
<comment type="similarity">
    <text evidence="5">Belongs to the complex I subunit 2 family.</text>
</comment>
<evidence type="ECO:0000313" key="9">
    <source>
        <dbReference type="Proteomes" id="UP000199040"/>
    </source>
</evidence>
<dbReference type="InterPro" id="IPR003917">
    <property type="entry name" value="NADH_UbQ_OxRdtase_chain2"/>
</dbReference>
<dbReference type="AlphaFoldDB" id="A0A1I3EWL9"/>
<feature type="transmembrane region" description="Helical" evidence="5">
    <location>
        <begin position="33"/>
        <end position="51"/>
    </location>
</feature>
<name>A0A1I3EWL9_9GAMM</name>
<feature type="transmembrane region" description="Helical" evidence="5">
    <location>
        <begin position="262"/>
        <end position="283"/>
    </location>
</feature>
<comment type="subcellular location">
    <subcellularLocation>
        <location evidence="5">Cell membrane</location>
        <topology evidence="5">Multi-pass membrane protein</topology>
    </subcellularLocation>
    <subcellularLocation>
        <location evidence="1">Endomembrane system</location>
        <topology evidence="1">Multi-pass membrane protein</topology>
    </subcellularLocation>
    <subcellularLocation>
        <location evidence="6">Membrane</location>
        <topology evidence="6">Multi-pass membrane protein</topology>
    </subcellularLocation>
</comment>
<feature type="transmembrane region" description="Helical" evidence="5">
    <location>
        <begin position="439"/>
        <end position="461"/>
    </location>
</feature>
<keyword evidence="5" id="KW-0830">Ubiquinone</keyword>
<keyword evidence="2 5" id="KW-0812">Transmembrane</keyword>
<feature type="transmembrane region" description="Helical" evidence="5">
    <location>
        <begin position="360"/>
        <end position="383"/>
    </location>
</feature>
<keyword evidence="5" id="KW-0874">Quinone</keyword>
<keyword evidence="3 5" id="KW-1133">Transmembrane helix</keyword>
<comment type="function">
    <text evidence="5">NDH-1 shuttles electrons from NADH, via FMN and iron-sulfur (Fe-S) centers, to quinones in the respiratory chain. The immediate electron acceptor for the enzyme in this species is believed to be ubiquinone. Couples the redox reaction to proton translocation (for every two electrons transferred, four hydrogen ions are translocated across the cytoplasmic membrane), and thus conserves the redox energy in a proton gradient.</text>
</comment>
<keyword evidence="4 5" id="KW-0472">Membrane</keyword>
<feature type="transmembrane region" description="Helical" evidence="5">
    <location>
        <begin position="292"/>
        <end position="311"/>
    </location>
</feature>
<feature type="transmembrane region" description="Helical" evidence="5">
    <location>
        <begin position="156"/>
        <end position="178"/>
    </location>
</feature>
<feature type="transmembrane region" description="Helical" evidence="5">
    <location>
        <begin position="198"/>
        <end position="223"/>
    </location>
</feature>
<reference evidence="8 9" key="1">
    <citation type="submission" date="2016-10" db="EMBL/GenBank/DDBJ databases">
        <authorList>
            <person name="de Groot N.N."/>
        </authorList>
    </citation>
    <scope>NUCLEOTIDE SEQUENCE [LARGE SCALE GENOMIC DNA]</scope>
    <source>
        <strain evidence="8 9">CGMCC 1.6848</strain>
    </source>
</reference>
<keyword evidence="5" id="KW-0813">Transport</keyword>
<proteinExistence type="inferred from homology"/>
<dbReference type="STRING" id="442341.SAMN04487959_11530"/>
<dbReference type="PANTHER" id="PTHR22773">
    <property type="entry name" value="NADH DEHYDROGENASE"/>
    <property type="match status" value="1"/>
</dbReference>
<dbReference type="EC" id="7.1.1.-" evidence="5"/>
<keyword evidence="5" id="KW-0520">NAD</keyword>
<accession>A0A1I3EWL9</accession>
<comment type="subunit">
    <text evidence="5">NDH-1 is composed of 14 different subunits. Subunits NuoA, H, J, K, L, M, N constitute the membrane sector of the complex.</text>
</comment>
<keyword evidence="5" id="KW-1003">Cell membrane</keyword>
<evidence type="ECO:0000256" key="4">
    <source>
        <dbReference type="ARBA" id="ARBA00023136"/>
    </source>
</evidence>
<organism evidence="8 9">
    <name type="scientific">Modicisalibacter xianhensis</name>
    <dbReference type="NCBI Taxonomy" id="442341"/>
    <lineage>
        <taxon>Bacteria</taxon>
        <taxon>Pseudomonadati</taxon>
        <taxon>Pseudomonadota</taxon>
        <taxon>Gammaproteobacteria</taxon>
        <taxon>Oceanospirillales</taxon>
        <taxon>Halomonadaceae</taxon>
        <taxon>Modicisalibacter</taxon>
    </lineage>
</organism>
<sequence>MPIGDLLPEIALLLGAVAIVLLAAFLPHGRQHWCAWLALAVLTIAFGLTWGQWSSVPRTTFSGVWALDGPALAAKGLILIGGAIGVLLSPAWMRTDRRHGEYYALVLFALLGAIMMASANDAMELIVGVLLSSVASYPLVAYHRGWSPGLEAAMKYFLIGALTNTLLATGVVILFGLAGDTDYARLAERFATQDSGTLALGIATAGIVIGLSFKLAAFPGHAWMPDVAQGAPAPAAALLSVVPKVGAAVALARFVSILPDSMAWSSIVALLAVITMTLGNLAALRQTDVRRLLGWSSVSQSGYALMAVVVIDAADGAMTALLGFLLAYLLATLAAFAVVTHLRGRTDLADYHGLARTRPIIAAVLILALLSLVGIPPLVGFFGKFLLFEATMAAGYTWLAVVAVANTVLSLFYYLRVIAVTMFQPGRGDFPTLGRSSEVALLASAVLLLAASLGIQGGLALSPMLELVTP</sequence>
<evidence type="ECO:0000256" key="3">
    <source>
        <dbReference type="ARBA" id="ARBA00022989"/>
    </source>
</evidence>
<dbReference type="GO" id="GO:0050136">
    <property type="term" value="F:NADH dehydrogenase (quinone) (non-electrogenic) activity"/>
    <property type="evidence" value="ECO:0007669"/>
    <property type="project" value="UniProtKB-UniRule"/>
</dbReference>
<evidence type="ECO:0000256" key="6">
    <source>
        <dbReference type="RuleBase" id="RU000320"/>
    </source>
</evidence>
<dbReference type="InterPro" id="IPR010096">
    <property type="entry name" value="NADH-Q_OxRdtase_suN/2"/>
</dbReference>
<dbReference type="InterPro" id="IPR001750">
    <property type="entry name" value="ND/Mrp_TM"/>
</dbReference>
<keyword evidence="5" id="KW-1278">Translocase</keyword>
<feature type="transmembrane region" description="Helical" evidence="5">
    <location>
        <begin position="102"/>
        <end position="119"/>
    </location>
</feature>